<dbReference type="PROSITE" id="PS00194">
    <property type="entry name" value="THIOREDOXIN_1"/>
    <property type="match status" value="1"/>
</dbReference>
<gene>
    <name evidence="2" type="ORF">ACJDTP_14150</name>
</gene>
<dbReference type="SUPFAM" id="SSF52833">
    <property type="entry name" value="Thioredoxin-like"/>
    <property type="match status" value="1"/>
</dbReference>
<name>A0ABW8S5S1_9CLOT</name>
<sequence>MKKALIAAIVAVALIVFSVYTMYNSESPNSKTDSSISITSDKNNASNQTIEVTPNNIKTKAIDFNLKDLNGNELSLSDLKGKKVFLNFWATWCPPCKAEMPEIEKLYQETKDSDLVIVSVEIGEPLNTVKSFIDSNKYNFKVLIDPDQSVATKYNITSIPTSYFIDKDGNIVSKHVGGMNIDQMKAYIKTLDK</sequence>
<dbReference type="EMBL" id="JBJIAB010000017">
    <property type="protein sequence ID" value="MFL0166213.1"/>
    <property type="molecule type" value="Genomic_DNA"/>
</dbReference>
<dbReference type="PANTHER" id="PTHR42852:SF1">
    <property type="entry name" value="THIOREDOXIN-LIKE PROTEIN YNEN"/>
    <property type="match status" value="1"/>
</dbReference>
<dbReference type="InterPro" id="IPR017937">
    <property type="entry name" value="Thioredoxin_CS"/>
</dbReference>
<dbReference type="InterPro" id="IPR013766">
    <property type="entry name" value="Thioredoxin_domain"/>
</dbReference>
<accession>A0ABW8S5S1</accession>
<dbReference type="Gene3D" id="3.40.30.10">
    <property type="entry name" value="Glutaredoxin"/>
    <property type="match status" value="1"/>
</dbReference>
<dbReference type="RefSeq" id="WP_406761571.1">
    <property type="nucleotide sequence ID" value="NZ_JBJIAB010000017.1"/>
</dbReference>
<protein>
    <submittedName>
        <fullName evidence="2">TlpA family protein disulfide reductase</fullName>
    </submittedName>
</protein>
<dbReference type="PROSITE" id="PS51352">
    <property type="entry name" value="THIOREDOXIN_2"/>
    <property type="match status" value="1"/>
</dbReference>
<evidence type="ECO:0000313" key="2">
    <source>
        <dbReference type="EMBL" id="MFL0166213.1"/>
    </source>
</evidence>
<dbReference type="PANTHER" id="PTHR42852">
    <property type="entry name" value="THIOL:DISULFIDE INTERCHANGE PROTEIN DSBE"/>
    <property type="match status" value="1"/>
</dbReference>
<dbReference type="Pfam" id="PF00578">
    <property type="entry name" value="AhpC-TSA"/>
    <property type="match status" value="1"/>
</dbReference>
<dbReference type="InterPro" id="IPR036249">
    <property type="entry name" value="Thioredoxin-like_sf"/>
</dbReference>
<feature type="domain" description="Thioredoxin" evidence="1">
    <location>
        <begin position="55"/>
        <end position="193"/>
    </location>
</feature>
<evidence type="ECO:0000313" key="3">
    <source>
        <dbReference type="Proteomes" id="UP001623600"/>
    </source>
</evidence>
<dbReference type="CDD" id="cd02966">
    <property type="entry name" value="TlpA_like_family"/>
    <property type="match status" value="1"/>
</dbReference>
<organism evidence="2 3">
    <name type="scientific">Candidatus Clostridium helianthi</name>
    <dbReference type="NCBI Taxonomy" id="3381660"/>
    <lineage>
        <taxon>Bacteria</taxon>
        <taxon>Bacillati</taxon>
        <taxon>Bacillota</taxon>
        <taxon>Clostridia</taxon>
        <taxon>Eubacteriales</taxon>
        <taxon>Clostridiaceae</taxon>
        <taxon>Clostridium</taxon>
    </lineage>
</organism>
<keyword evidence="3" id="KW-1185">Reference proteome</keyword>
<comment type="caution">
    <text evidence="2">The sequence shown here is derived from an EMBL/GenBank/DDBJ whole genome shotgun (WGS) entry which is preliminary data.</text>
</comment>
<reference evidence="2 3" key="1">
    <citation type="submission" date="2024-11" db="EMBL/GenBank/DDBJ databases">
        <authorList>
            <person name="Heng Y.C."/>
            <person name="Lim A.C.H."/>
            <person name="Lee J.K.Y."/>
            <person name="Kittelmann S."/>
        </authorList>
    </citation>
    <scope>NUCLEOTIDE SEQUENCE [LARGE SCALE GENOMIC DNA]</scope>
    <source>
        <strain evidence="2 3">WILCCON 0112</strain>
    </source>
</reference>
<proteinExistence type="predicted"/>
<dbReference type="Proteomes" id="UP001623600">
    <property type="component" value="Unassembled WGS sequence"/>
</dbReference>
<dbReference type="InterPro" id="IPR000866">
    <property type="entry name" value="AhpC/TSA"/>
</dbReference>
<evidence type="ECO:0000259" key="1">
    <source>
        <dbReference type="PROSITE" id="PS51352"/>
    </source>
</evidence>
<dbReference type="InterPro" id="IPR050553">
    <property type="entry name" value="Thioredoxin_ResA/DsbE_sf"/>
</dbReference>